<keyword evidence="2" id="KW-1185">Reference proteome</keyword>
<dbReference type="Proteomes" id="UP000221468">
    <property type="component" value="Segment"/>
</dbReference>
<dbReference type="EMBL" id="KY742649">
    <property type="protein sequence ID" value="AQZ54566.1"/>
    <property type="molecule type" value="Genomic_DNA"/>
</dbReference>
<dbReference type="KEGG" id="vg:40076425"/>
<dbReference type="RefSeq" id="YP_009600619.1">
    <property type="nucleotide sequence ID" value="NC_041925.1"/>
</dbReference>
<evidence type="ECO:0000313" key="2">
    <source>
        <dbReference type="Proteomes" id="UP000221468"/>
    </source>
</evidence>
<reference evidence="1 2" key="1">
    <citation type="journal article" date="2019" name="Genomics">
        <title>Genomic analyses of a novel bacteriophage (VB_PmiS-Isfahan) within Siphoviridae family infecting Proteus mirabilis.</title>
        <authorList>
            <person name="Yazdi M."/>
            <person name="Bouzari M."/>
            <person name="Ghaemi E.A."/>
        </authorList>
    </citation>
    <scope>NUCLEOTIDE SEQUENCE [LARGE SCALE GENOMIC DNA]</scope>
</reference>
<proteinExistence type="predicted"/>
<organism evidence="1 2">
    <name type="scientific">Proteus phage VB_PmiS-Isfahan</name>
    <dbReference type="NCBI Taxonomy" id="1969841"/>
    <lineage>
        <taxon>Viruses</taxon>
        <taxon>Duplodnaviria</taxon>
        <taxon>Heunggongvirae</taxon>
        <taxon>Uroviricota</taxon>
        <taxon>Caudoviricetes</taxon>
        <taxon>Gorganvirus</taxon>
        <taxon>Gorganvirus isfahan</taxon>
    </lineage>
</organism>
<evidence type="ECO:0000313" key="1">
    <source>
        <dbReference type="EMBL" id="AQZ54566.1"/>
    </source>
</evidence>
<name>A0A1U9ZA84_9CAUD</name>
<sequence length="57" mass="7013">MPDVIKNRPELLKESIFYYRAYDDLFECGWSDCKQYAEYYGKDVEQLWRIINRVKRG</sequence>
<dbReference type="GeneID" id="40076425"/>
<accession>A0A1U9ZA84</accession>
<protein>
    <submittedName>
        <fullName evidence="1">Tail assembly chaperone</fullName>
    </submittedName>
</protein>